<evidence type="ECO:0000313" key="2">
    <source>
        <dbReference type="EMBL" id="EUJ42237.1"/>
    </source>
</evidence>
<sequence>MNKTLLWLSLTGAVIVFHLCFDMANYIQGWWGRSVLFVAKMGFIISLLRYIEQRRERKEHS</sequence>
<comment type="caution">
    <text evidence="2">The sequence shown here is derived from an EMBL/GenBank/DDBJ whole genome shotgun (WGS) entry which is preliminary data.</text>
</comment>
<evidence type="ECO:0000313" key="3">
    <source>
        <dbReference type="Proteomes" id="UP000019243"/>
    </source>
</evidence>
<feature type="transmembrane region" description="Helical" evidence="1">
    <location>
        <begin position="30"/>
        <end position="51"/>
    </location>
</feature>
<accession>W7CZ35</accession>
<name>W7CZ35_9LIST</name>
<keyword evidence="1" id="KW-0812">Transmembrane</keyword>
<protein>
    <submittedName>
        <fullName evidence="2">Uncharacterized protein</fullName>
    </submittedName>
</protein>
<dbReference type="STRING" id="1265861.BCAMP_00570"/>
<dbReference type="OrthoDB" id="9990912at2"/>
<proteinExistence type="predicted"/>
<dbReference type="AlphaFoldDB" id="W7CZ35"/>
<dbReference type="RefSeq" id="WP_035312804.1">
    <property type="nucleotide sequence ID" value="NZ_AODH01000001.1"/>
</dbReference>
<organism evidence="2 3">
    <name type="scientific">Brochothrix campestris FSL F6-1037</name>
    <dbReference type="NCBI Taxonomy" id="1265861"/>
    <lineage>
        <taxon>Bacteria</taxon>
        <taxon>Bacillati</taxon>
        <taxon>Bacillota</taxon>
        <taxon>Bacilli</taxon>
        <taxon>Bacillales</taxon>
        <taxon>Listeriaceae</taxon>
        <taxon>Brochothrix</taxon>
    </lineage>
</organism>
<reference evidence="2 3" key="1">
    <citation type="submission" date="2012-12" db="EMBL/GenBank/DDBJ databases">
        <title>Novel taxa of Listeriaceae from agricultural environments in the United States.</title>
        <authorList>
            <person name="den Bakker H.C."/>
            <person name="Allred A."/>
            <person name="Warchocki S."/>
            <person name="Wright E.M."/>
            <person name="Burrell A."/>
            <person name="Nightingale K.K."/>
            <person name="Kephart D."/>
            <person name="Wiedmann M."/>
        </authorList>
    </citation>
    <scope>NUCLEOTIDE SEQUENCE [LARGE SCALE GENOMIC DNA]</scope>
    <source>
        <strain evidence="2 3">FSL F6-1037</strain>
    </source>
</reference>
<keyword evidence="1" id="KW-0472">Membrane</keyword>
<keyword evidence="1" id="KW-1133">Transmembrane helix</keyword>
<gene>
    <name evidence="2" type="ORF">BCAMP_00570</name>
</gene>
<dbReference type="EMBL" id="AODH01000001">
    <property type="protein sequence ID" value="EUJ42237.1"/>
    <property type="molecule type" value="Genomic_DNA"/>
</dbReference>
<evidence type="ECO:0000256" key="1">
    <source>
        <dbReference type="SAM" id="Phobius"/>
    </source>
</evidence>
<dbReference type="Proteomes" id="UP000019243">
    <property type="component" value="Unassembled WGS sequence"/>
</dbReference>
<keyword evidence="3" id="KW-1185">Reference proteome</keyword>